<name>A0A371H480_MUCPR</name>
<dbReference type="AlphaFoldDB" id="A0A371H480"/>
<evidence type="ECO:0000256" key="1">
    <source>
        <dbReference type="SAM" id="Phobius"/>
    </source>
</evidence>
<feature type="domain" description="DUF7745" evidence="2">
    <location>
        <begin position="137"/>
        <end position="238"/>
    </location>
</feature>
<keyword evidence="1" id="KW-1133">Transmembrane helix</keyword>
<keyword evidence="1" id="KW-0472">Membrane</keyword>
<dbReference type="PANTHER" id="PTHR48154:SF1">
    <property type="entry name" value="PROTEIN, PUTATIVE-RELATED"/>
    <property type="match status" value="1"/>
</dbReference>
<evidence type="ECO:0000313" key="4">
    <source>
        <dbReference type="Proteomes" id="UP000257109"/>
    </source>
</evidence>
<dbReference type="InterPro" id="IPR056647">
    <property type="entry name" value="DUF7745"/>
</dbReference>
<keyword evidence="1" id="KW-0812">Transmembrane</keyword>
<feature type="transmembrane region" description="Helical" evidence="1">
    <location>
        <begin position="66"/>
        <end position="85"/>
    </location>
</feature>
<feature type="non-terminal residue" evidence="3">
    <location>
        <position position="1"/>
    </location>
</feature>
<gene>
    <name evidence="3" type="ORF">CR513_19574</name>
</gene>
<dbReference type="Pfam" id="PF24924">
    <property type="entry name" value="DUF7745"/>
    <property type="match status" value="1"/>
</dbReference>
<dbReference type="EMBL" id="QJKJ01003604">
    <property type="protein sequence ID" value="RDX97634.1"/>
    <property type="molecule type" value="Genomic_DNA"/>
</dbReference>
<organism evidence="3 4">
    <name type="scientific">Mucuna pruriens</name>
    <name type="common">Velvet bean</name>
    <name type="synonym">Dolichos pruriens</name>
    <dbReference type="NCBI Taxonomy" id="157652"/>
    <lineage>
        <taxon>Eukaryota</taxon>
        <taxon>Viridiplantae</taxon>
        <taxon>Streptophyta</taxon>
        <taxon>Embryophyta</taxon>
        <taxon>Tracheophyta</taxon>
        <taxon>Spermatophyta</taxon>
        <taxon>Magnoliopsida</taxon>
        <taxon>eudicotyledons</taxon>
        <taxon>Gunneridae</taxon>
        <taxon>Pentapetalae</taxon>
        <taxon>rosids</taxon>
        <taxon>fabids</taxon>
        <taxon>Fabales</taxon>
        <taxon>Fabaceae</taxon>
        <taxon>Papilionoideae</taxon>
        <taxon>50 kb inversion clade</taxon>
        <taxon>NPAAA clade</taxon>
        <taxon>indigoferoid/millettioid clade</taxon>
        <taxon>Phaseoleae</taxon>
        <taxon>Mucuna</taxon>
    </lineage>
</organism>
<evidence type="ECO:0000313" key="3">
    <source>
        <dbReference type="EMBL" id="RDX97634.1"/>
    </source>
</evidence>
<proteinExistence type="predicted"/>
<dbReference type="Proteomes" id="UP000257109">
    <property type="component" value="Unassembled WGS sequence"/>
</dbReference>
<evidence type="ECO:0000259" key="2">
    <source>
        <dbReference type="Pfam" id="PF24924"/>
    </source>
</evidence>
<keyword evidence="4" id="KW-1185">Reference proteome</keyword>
<dbReference type="OrthoDB" id="1430424at2759"/>
<protein>
    <recommendedName>
        <fullName evidence="2">DUF7745 domain-containing protein</fullName>
    </recommendedName>
</protein>
<comment type="caution">
    <text evidence="3">The sequence shown here is derived from an EMBL/GenBank/DDBJ whole genome shotgun (WGS) entry which is preliminary data.</text>
</comment>
<accession>A0A371H480</accession>
<reference evidence="3" key="1">
    <citation type="submission" date="2018-05" db="EMBL/GenBank/DDBJ databases">
        <title>Draft genome of Mucuna pruriens seed.</title>
        <authorList>
            <person name="Nnadi N.E."/>
            <person name="Vos R."/>
            <person name="Hasami M.H."/>
            <person name="Devisetty U.K."/>
            <person name="Aguiy J.C."/>
        </authorList>
    </citation>
    <scope>NUCLEOTIDE SEQUENCE [LARGE SCALE GENOMIC DNA]</scope>
    <source>
        <strain evidence="3">JCA_2017</strain>
    </source>
</reference>
<dbReference type="PANTHER" id="PTHR48154">
    <property type="entry name" value="PROTEIN, PUTATIVE-RELATED"/>
    <property type="match status" value="1"/>
</dbReference>
<sequence length="248" mass="29019">MRSEKQWSMHKSAYLITNYSRNMEGDICHHVRKLRPIPTSTPDVQSLWQWGSQLKGQWRRTFKRKYSNLLSLVSVGVQSIALSVLTQCYDLLLRCFTLRDFLLVSMLEEYERLLGMPFEKSPPYLFQGHYSSWASMAKLLKERLRQLQGEGDWLTFTNVYRLLVYGIVLFPHIEDYVDLAAIDAFLGKRDQGESPVIVVLANTYYTLNYCYKKNGRGLRCCTSLFYLWMTAHLFHSKGRMACSIKDHN</sequence>